<feature type="compositionally biased region" description="Low complexity" evidence="1">
    <location>
        <begin position="45"/>
        <end position="56"/>
    </location>
</feature>
<dbReference type="PANTHER" id="PTHR37827:SF1">
    <property type="entry name" value="HNH DOMAIN-CONTAINING PROTEIN"/>
    <property type="match status" value="1"/>
</dbReference>
<name>A0AAI8VP88_9PEZI</name>
<dbReference type="Proteomes" id="UP001295740">
    <property type="component" value="Unassembled WGS sequence"/>
</dbReference>
<proteinExistence type="predicted"/>
<evidence type="ECO:0000313" key="2">
    <source>
        <dbReference type="EMBL" id="CAJ2508540.1"/>
    </source>
</evidence>
<evidence type="ECO:0000256" key="1">
    <source>
        <dbReference type="SAM" id="MobiDB-lite"/>
    </source>
</evidence>
<dbReference type="AlphaFoldDB" id="A0AAI8VP88"/>
<reference evidence="2" key="1">
    <citation type="submission" date="2023-10" db="EMBL/GenBank/DDBJ databases">
        <authorList>
            <person name="Hackl T."/>
        </authorList>
    </citation>
    <scope>NUCLEOTIDE SEQUENCE</scope>
</reference>
<dbReference type="CDD" id="cd00085">
    <property type="entry name" value="HNHc"/>
    <property type="match status" value="1"/>
</dbReference>
<evidence type="ECO:0000313" key="3">
    <source>
        <dbReference type="Proteomes" id="UP001295740"/>
    </source>
</evidence>
<organism evidence="2 3">
    <name type="scientific">Anthostomella pinea</name>
    <dbReference type="NCBI Taxonomy" id="933095"/>
    <lineage>
        <taxon>Eukaryota</taxon>
        <taxon>Fungi</taxon>
        <taxon>Dikarya</taxon>
        <taxon>Ascomycota</taxon>
        <taxon>Pezizomycotina</taxon>
        <taxon>Sordariomycetes</taxon>
        <taxon>Xylariomycetidae</taxon>
        <taxon>Xylariales</taxon>
        <taxon>Xylariaceae</taxon>
        <taxon>Anthostomella</taxon>
    </lineage>
</organism>
<feature type="compositionally biased region" description="Basic residues" evidence="1">
    <location>
        <begin position="32"/>
        <end position="44"/>
    </location>
</feature>
<feature type="compositionally biased region" description="Low complexity" evidence="1">
    <location>
        <begin position="67"/>
        <end position="80"/>
    </location>
</feature>
<dbReference type="EMBL" id="CAUWAG010000012">
    <property type="protein sequence ID" value="CAJ2508540.1"/>
    <property type="molecule type" value="Genomic_DNA"/>
</dbReference>
<keyword evidence="3" id="KW-1185">Reference proteome</keyword>
<sequence length="287" mass="32084">MAMPEDQHKNLELFQDCLSTALIEKISQPQSKPKKRTKSTKKRPVSVSSPSKSKATTTRHDDDNNETTAAATPSPSATTTLDDETTAEDLADFTDYIATSTFQSLPPELKTLDYWTYSKSPALQSRYALPLTGADVPGLLPTLDPSVADSLAAYGITREPAQGVDEFLAPVLTAFLTALFTAPPPPSSTRDVALESGCEICGRDWIGLNYHHLIPRFVHAKALKRGWHREEDLQNVAWLCGACHKFVHRFADHEELARKYYTVELLMQEEEVQRWAGWVGRLRWKGR</sequence>
<comment type="caution">
    <text evidence="2">The sequence shown here is derived from an EMBL/GenBank/DDBJ whole genome shotgun (WGS) entry which is preliminary data.</text>
</comment>
<accession>A0AAI8VP88</accession>
<gene>
    <name evidence="2" type="ORF">KHLLAP_LOCUS9008</name>
</gene>
<protein>
    <submittedName>
        <fullName evidence="2">Uu.00g135660.m01.CDS01</fullName>
    </submittedName>
</protein>
<feature type="region of interest" description="Disordered" evidence="1">
    <location>
        <begin position="24"/>
        <end position="81"/>
    </location>
</feature>
<dbReference type="InterPro" id="IPR003615">
    <property type="entry name" value="HNH_nuc"/>
</dbReference>
<dbReference type="PANTHER" id="PTHR37827">
    <property type="entry name" value="TUDOR DOMAIN-CONTAINING PROTEIN"/>
    <property type="match status" value="1"/>
</dbReference>